<dbReference type="CDD" id="cd03022">
    <property type="entry name" value="DsbA_HCCA_Iso"/>
    <property type="match status" value="1"/>
</dbReference>
<dbReference type="Gene3D" id="3.40.30.10">
    <property type="entry name" value="Glutaredoxin"/>
    <property type="match status" value="1"/>
</dbReference>
<keyword evidence="1 4" id="KW-0413">Isomerase</keyword>
<dbReference type="InterPro" id="IPR051924">
    <property type="entry name" value="GST_Kappa/NadH"/>
</dbReference>
<evidence type="ECO:0000259" key="3">
    <source>
        <dbReference type="Pfam" id="PF01323"/>
    </source>
</evidence>
<evidence type="ECO:0000256" key="1">
    <source>
        <dbReference type="PIRNR" id="PIRNR006386"/>
    </source>
</evidence>
<dbReference type="GO" id="GO:1901170">
    <property type="term" value="P:naphthalene catabolic process"/>
    <property type="evidence" value="ECO:0007669"/>
    <property type="project" value="InterPro"/>
</dbReference>
<dbReference type="eggNOG" id="COG3917">
    <property type="taxonomic scope" value="Bacteria"/>
</dbReference>
<comment type="similarity">
    <text evidence="1">Belongs to the GST superfamily. NadH family.</text>
</comment>
<dbReference type="SUPFAM" id="SSF52833">
    <property type="entry name" value="Thioredoxin-like"/>
    <property type="match status" value="1"/>
</dbReference>
<evidence type="ECO:0000313" key="5">
    <source>
        <dbReference type="Proteomes" id="UP000003635"/>
    </source>
</evidence>
<dbReference type="STRING" id="314256.OG2516_17081"/>
<name>Q2CFM7_OCEGH</name>
<evidence type="ECO:0000256" key="2">
    <source>
        <dbReference type="PIRSR" id="PIRSR006386-1"/>
    </source>
</evidence>
<dbReference type="PIRSF" id="PIRSF006386">
    <property type="entry name" value="HCCAis_GSTk"/>
    <property type="match status" value="1"/>
</dbReference>
<dbReference type="AlphaFoldDB" id="Q2CFM7"/>
<dbReference type="InterPro" id="IPR014440">
    <property type="entry name" value="HCCAis_GSTk"/>
</dbReference>
<evidence type="ECO:0000313" key="4">
    <source>
        <dbReference type="EMBL" id="EAR51455.1"/>
    </source>
</evidence>
<comment type="catalytic activity">
    <reaction evidence="1">
        <text>2-hydroxychromene-2-carboxylate = (3E)-4-(2-hydroxyphenyl)-2-oxobut-3-enoate</text>
        <dbReference type="Rhea" id="RHEA:27401"/>
        <dbReference type="ChEBI" id="CHEBI:59350"/>
        <dbReference type="ChEBI" id="CHEBI:59353"/>
        <dbReference type="EC" id="5.99.1.4"/>
    </reaction>
</comment>
<proteinExistence type="inferred from homology"/>
<dbReference type="GO" id="GO:0018845">
    <property type="term" value="F:2-hydroxychromene-2-carboxylate isomerase activity"/>
    <property type="evidence" value="ECO:0007669"/>
    <property type="project" value="UniProtKB-UniRule"/>
</dbReference>
<dbReference type="InterPro" id="IPR036249">
    <property type="entry name" value="Thioredoxin-like_sf"/>
</dbReference>
<dbReference type="InterPro" id="IPR044087">
    <property type="entry name" value="NahD-like"/>
</dbReference>
<organism evidence="4 5">
    <name type="scientific">Oceanicola granulosus (strain ATCC BAA-861 / DSM 15982 / KCTC 12143 / HTCC2516)</name>
    <dbReference type="NCBI Taxonomy" id="314256"/>
    <lineage>
        <taxon>Bacteria</taxon>
        <taxon>Pseudomonadati</taxon>
        <taxon>Pseudomonadota</taxon>
        <taxon>Alphaproteobacteria</taxon>
        <taxon>Rhodobacterales</taxon>
        <taxon>Roseobacteraceae</taxon>
        <taxon>Oceanicola</taxon>
    </lineage>
</organism>
<dbReference type="GO" id="GO:0006749">
    <property type="term" value="P:glutathione metabolic process"/>
    <property type="evidence" value="ECO:0007669"/>
    <property type="project" value="TreeGrafter"/>
</dbReference>
<feature type="domain" description="DSBA-like thioredoxin" evidence="3">
    <location>
        <begin position="4"/>
        <end position="196"/>
    </location>
</feature>
<dbReference type="GO" id="GO:0004364">
    <property type="term" value="F:glutathione transferase activity"/>
    <property type="evidence" value="ECO:0007669"/>
    <property type="project" value="TreeGrafter"/>
</dbReference>
<dbReference type="Pfam" id="PF01323">
    <property type="entry name" value="DSBA"/>
    <property type="match status" value="1"/>
</dbReference>
<accession>Q2CFM7</accession>
<dbReference type="PANTHER" id="PTHR42943">
    <property type="entry name" value="GLUTATHIONE S-TRANSFERASE KAPPA"/>
    <property type="match status" value="1"/>
</dbReference>
<comment type="caution">
    <text evidence="4">The sequence shown here is derived from an EMBL/GenBank/DDBJ whole genome shotgun (WGS) entry which is preliminary data.</text>
</comment>
<dbReference type="EMBL" id="AAOT01000012">
    <property type="protein sequence ID" value="EAR51455.1"/>
    <property type="molecule type" value="Genomic_DNA"/>
</dbReference>
<feature type="active site" description="Nucleophile" evidence="2">
    <location>
        <position position="12"/>
    </location>
</feature>
<keyword evidence="5" id="KW-1185">Reference proteome</keyword>
<sequence length="200" mass="21957">MAHIDYYFSTLSPFTYLAGLELEEIAARHEATITYKPLDIMALFMRTGGTAPKDRHPNRQVYRAQDLERTAKRLGVDFKLKPAHWPTNGAPASYAIIAAQRAGGGDLGKLTHSILRACWAEDRNIADDDVVRGCLEAAGFDASLADSGLLTGAETYAANLEEAVTHGAFGSPFYIATDTDQRFWGRDRLEDLDLHLAGKL</sequence>
<dbReference type="InterPro" id="IPR001853">
    <property type="entry name" value="DSBA-like_thioredoxin_dom"/>
</dbReference>
<gene>
    <name evidence="4" type="ORF">OG2516_17081</name>
</gene>
<dbReference type="GO" id="GO:0004602">
    <property type="term" value="F:glutathione peroxidase activity"/>
    <property type="evidence" value="ECO:0007669"/>
    <property type="project" value="TreeGrafter"/>
</dbReference>
<dbReference type="PANTHER" id="PTHR42943:SF2">
    <property type="entry name" value="GLUTATHIONE S-TRANSFERASE KAPPA 1"/>
    <property type="match status" value="1"/>
</dbReference>
<protein>
    <recommendedName>
        <fullName evidence="1">2-hydroxychromene-2-carboxylate isomerase</fullName>
        <ecNumber evidence="1">5.99.1.4</ecNumber>
    </recommendedName>
</protein>
<dbReference type="EC" id="5.99.1.4" evidence="1"/>
<dbReference type="RefSeq" id="WP_007256720.1">
    <property type="nucleotide sequence ID" value="NZ_CH724109.1"/>
</dbReference>
<reference evidence="4 5" key="1">
    <citation type="journal article" date="2010" name="J. Bacteriol.">
        <title>Genome sequences of Oceanicola granulosus HTCC2516(T) and Oceanicola batsensis HTCC2597(TDelta).</title>
        <authorList>
            <person name="Thrash J.C."/>
            <person name="Cho J.C."/>
            <person name="Vergin K.L."/>
            <person name="Giovannoni S.J."/>
        </authorList>
    </citation>
    <scope>NUCLEOTIDE SEQUENCE [LARGE SCALE GENOMIC DNA]</scope>
    <source>
        <strain evidence="5">ATCC BAA-861 / DSM 15982 / KCTC 12143 / HTCC2516</strain>
    </source>
</reference>
<dbReference type="Proteomes" id="UP000003635">
    <property type="component" value="Unassembled WGS sequence"/>
</dbReference>
<dbReference type="HOGENOM" id="CLU_069253_1_3_5"/>
<dbReference type="OrthoDB" id="5244108at2"/>